<evidence type="ECO:0000313" key="2">
    <source>
        <dbReference type="EMBL" id="SFL59829.1"/>
    </source>
</evidence>
<accession>A0A1I4IZR9</accession>
<dbReference type="Proteomes" id="UP000183287">
    <property type="component" value="Unassembled WGS sequence"/>
</dbReference>
<sequence>MDSARYRLNTASSPREDVDAKGVNSATTSPSKPVGFEEEENSVDVVRTTHLGWTLPHPAIKSMRRISPATLIFVWKLKM</sequence>
<evidence type="ECO:0000256" key="1">
    <source>
        <dbReference type="SAM" id="MobiDB-lite"/>
    </source>
</evidence>
<dbReference type="EMBL" id="FOUB01000001">
    <property type="protein sequence ID" value="SFL59829.1"/>
    <property type="molecule type" value="Genomic_DNA"/>
</dbReference>
<keyword evidence="3" id="KW-1185">Reference proteome</keyword>
<organism evidence="2 3">
    <name type="scientific">Nitrosomonas communis</name>
    <dbReference type="NCBI Taxonomy" id="44574"/>
    <lineage>
        <taxon>Bacteria</taxon>
        <taxon>Pseudomonadati</taxon>
        <taxon>Pseudomonadota</taxon>
        <taxon>Betaproteobacteria</taxon>
        <taxon>Nitrosomonadales</taxon>
        <taxon>Nitrosomonadaceae</taxon>
        <taxon>Nitrosomonas</taxon>
    </lineage>
</organism>
<gene>
    <name evidence="2" type="ORF">SAMN05421863_1001129</name>
</gene>
<proteinExistence type="predicted"/>
<feature type="region of interest" description="Disordered" evidence="1">
    <location>
        <begin position="1"/>
        <end position="41"/>
    </location>
</feature>
<protein>
    <submittedName>
        <fullName evidence="2">Uncharacterized protein</fullName>
    </submittedName>
</protein>
<dbReference type="AlphaFoldDB" id="A0A1I4IZR9"/>
<name>A0A1I4IZR9_9PROT</name>
<reference evidence="3" key="1">
    <citation type="submission" date="2016-10" db="EMBL/GenBank/DDBJ databases">
        <authorList>
            <person name="Varghese N."/>
            <person name="Submissions S."/>
        </authorList>
    </citation>
    <scope>NUCLEOTIDE SEQUENCE [LARGE SCALE GENOMIC DNA]</scope>
    <source>
        <strain evidence="3">Nm44</strain>
    </source>
</reference>
<evidence type="ECO:0000313" key="3">
    <source>
        <dbReference type="Proteomes" id="UP000183287"/>
    </source>
</evidence>